<feature type="transmembrane region" description="Helical" evidence="1">
    <location>
        <begin position="123"/>
        <end position="140"/>
    </location>
</feature>
<dbReference type="GeneID" id="13884413"/>
<reference evidence="2 3" key="1">
    <citation type="journal article" date="2011" name="Proc. Natl. Acad. Sci. U.S.A.">
        <title>Evolutionary erosion of yeast sex chromosomes by mating-type switching accidents.</title>
        <authorList>
            <person name="Gordon J.L."/>
            <person name="Armisen D."/>
            <person name="Proux-Wera E."/>
            <person name="Oheigeartaigh S.S."/>
            <person name="Byrne K.P."/>
            <person name="Wolfe K.H."/>
        </authorList>
    </citation>
    <scope>NUCLEOTIDE SEQUENCE [LARGE SCALE GENOMIC DNA]</scope>
    <source>
        <strain evidence="3">ATCC 22294 / BCRC 22015 / CBS 2517 / CECT 1963 / NBRC 1671 / NRRL Y-8276</strain>
    </source>
</reference>
<accession>H2AX45</accession>
<name>H2AX45_KAZAF</name>
<evidence type="ECO:0000313" key="2">
    <source>
        <dbReference type="EMBL" id="CCF58945.1"/>
    </source>
</evidence>
<protein>
    <submittedName>
        <fullName evidence="2">Uncharacterized protein</fullName>
    </submittedName>
</protein>
<keyword evidence="1" id="KW-1133">Transmembrane helix</keyword>
<dbReference type="OrthoDB" id="4074030at2759"/>
<gene>
    <name evidence="2" type="primary">KAFR0F03490</name>
    <name evidence="2" type="ORF">KAFR_0F03490</name>
</gene>
<dbReference type="EMBL" id="HE650826">
    <property type="protein sequence ID" value="CCF58945.1"/>
    <property type="molecule type" value="Genomic_DNA"/>
</dbReference>
<keyword evidence="3" id="KW-1185">Reference proteome</keyword>
<dbReference type="KEGG" id="kaf:KAFR_0F03490"/>
<sequence>MPRLRRLDAKLLGFGSPTGTDEVPVSDMPLDTEEQEELLQRFELINYSKNKKNVNVLSLLYLLCGGIFLIMATKTKSRSVSSILLAGFQSIICSCVTLRYNLMNDVSILKKLKFKVSNRTVDILNGIILILILWVSTSHFEGSRSLQFLFQIPLLLFIVAQMTKKWTLELEKDISSLRQLKYKYKNV</sequence>
<proteinExistence type="predicted"/>
<dbReference type="InParanoid" id="H2AX45"/>
<feature type="transmembrane region" description="Helical" evidence="1">
    <location>
        <begin position="79"/>
        <end position="102"/>
    </location>
</feature>
<evidence type="ECO:0000256" key="1">
    <source>
        <dbReference type="SAM" id="Phobius"/>
    </source>
</evidence>
<keyword evidence="1" id="KW-0472">Membrane</keyword>
<dbReference type="FunCoup" id="H2AX45">
    <property type="interactions" value="60"/>
</dbReference>
<dbReference type="RefSeq" id="XP_003958080.1">
    <property type="nucleotide sequence ID" value="XM_003958031.1"/>
</dbReference>
<dbReference type="eggNOG" id="ENOG502S3VI">
    <property type="taxonomic scope" value="Eukaryota"/>
</dbReference>
<dbReference type="Proteomes" id="UP000005220">
    <property type="component" value="Chromosome 6"/>
</dbReference>
<organism evidence="2 3">
    <name type="scientific">Kazachstania africana (strain ATCC 22294 / BCRC 22015 / CBS 2517 / CECT 1963 / NBRC 1671 / NRRL Y-8276)</name>
    <name type="common">Yeast</name>
    <name type="synonym">Kluyveromyces africanus</name>
    <dbReference type="NCBI Taxonomy" id="1071382"/>
    <lineage>
        <taxon>Eukaryota</taxon>
        <taxon>Fungi</taxon>
        <taxon>Dikarya</taxon>
        <taxon>Ascomycota</taxon>
        <taxon>Saccharomycotina</taxon>
        <taxon>Saccharomycetes</taxon>
        <taxon>Saccharomycetales</taxon>
        <taxon>Saccharomycetaceae</taxon>
        <taxon>Kazachstania</taxon>
    </lineage>
</organism>
<dbReference type="HOGENOM" id="CLU_119636_0_0_1"/>
<dbReference type="AlphaFoldDB" id="H2AX45"/>
<dbReference type="STRING" id="1071382.H2AX45"/>
<feature type="transmembrane region" description="Helical" evidence="1">
    <location>
        <begin position="54"/>
        <end position="73"/>
    </location>
</feature>
<evidence type="ECO:0000313" key="3">
    <source>
        <dbReference type="Proteomes" id="UP000005220"/>
    </source>
</evidence>
<keyword evidence="1" id="KW-0812">Transmembrane</keyword>